<dbReference type="GO" id="GO:0000155">
    <property type="term" value="F:phosphorelay sensor kinase activity"/>
    <property type="evidence" value="ECO:0007669"/>
    <property type="project" value="InterPro"/>
</dbReference>
<dbReference type="SMART" id="SM00388">
    <property type="entry name" value="HisKA"/>
    <property type="match status" value="1"/>
</dbReference>
<sequence>MLMVLLLPGLIIPFWIMITRIKNEVNLISYNISQQLLSALIENAASLFDSINASSVNLARSLSSSLEQDELQFSKIESKVASTLFLALSTIPHLSQISFISLNGLFFGYYTRGNQLFAMFSNSTFSSTENDTTKYSWYTQAVSHETGKLYGESIKLPHSDVINSSWYQEALNGTNGYGSIGSQWEISRDPLFLSTMGMNGKGVVSLGFSMKSLINFFIEIAFYNGSLYLETKDGNVLTGGIPKTRMILNGNQVSFQLLSPNGDQVGTVGNVKCRADDGTFRASTLSIWEKKYVVNCSPVEIAGVKLVYVLALPENSIAVVIHKNIKFAFVILMLIFVDMAIIIFTSVSLNVRAAIREMELCIALIRQKESTEQAERKNVNKSLAFASASHNVRASLAGLTGLIEICNYQVVPGSELQTNLTLVEACAKDLLGILNSILDASKIEAGKMQLEEEEFNLEQLLEDVVDLYYPVGMKKGIDVVLDTNDISVTKNFSRVRGDHGRLKQILCNLLSNAVKYTSDGHVTVSAWARKPSFENGILASNRNNWMSSLSCLFFLIDKSHIQSGVVNTIQQDLNCTEYIFEVNDTGRGIPKEKQKSVFENYIQVKETALGQEGTGLGLGIVQSLVCEIRIVDKETGERGTCFRFNAFLSTCTEAGMSGNARDDDIEVQGGFLSSDSYQYSGSINQINSPKVEVSQVVIFIQSTERSRVIQKFMARQGIKTYTVKHHEQLSKTLKRIKQKLNFSHQSSSGKSDINSLRASNTRSKDVPLSSLDGIDNILPFQRQDSTISFSSFILIVIDTGAGPFRDISRAVAEFRRDLSNNCCSRVVWLDKPGTNCINFHGLDKDKLPEMDLIISKPLHGSRLKQTIGLLPEFGGTIKGKKILVADDDPIGRANTFSYVNGEQALEAVYKGLMDQHITGASKISLPFDYILMDCEMPLMDGIEATRRIREAEGIYGVHTRIIALTAHERGEVEINKMVEAGVDAFLTKPLNKENLLKLLFSSYHIN</sequence>
<organism evidence="9 10">
    <name type="scientific">Olea europaea subsp. europaea</name>
    <dbReference type="NCBI Taxonomy" id="158383"/>
    <lineage>
        <taxon>Eukaryota</taxon>
        <taxon>Viridiplantae</taxon>
        <taxon>Streptophyta</taxon>
        <taxon>Embryophyta</taxon>
        <taxon>Tracheophyta</taxon>
        <taxon>Spermatophyta</taxon>
        <taxon>Magnoliopsida</taxon>
        <taxon>eudicotyledons</taxon>
        <taxon>Gunneridae</taxon>
        <taxon>Pentapetalae</taxon>
        <taxon>asterids</taxon>
        <taxon>lamiids</taxon>
        <taxon>Lamiales</taxon>
        <taxon>Oleaceae</taxon>
        <taxon>Oleeae</taxon>
        <taxon>Olea</taxon>
    </lineage>
</organism>
<feature type="modified residue" description="4-aspartylphosphate" evidence="4">
    <location>
        <position position="933"/>
    </location>
</feature>
<dbReference type="InterPro" id="IPR003661">
    <property type="entry name" value="HisK_dim/P_dom"/>
</dbReference>
<evidence type="ECO:0000256" key="3">
    <source>
        <dbReference type="ARBA" id="ARBA00022553"/>
    </source>
</evidence>
<dbReference type="Pfam" id="PF00072">
    <property type="entry name" value="Response_reg"/>
    <property type="match status" value="1"/>
</dbReference>
<dbReference type="CDD" id="cd17546">
    <property type="entry name" value="REC_hyHK_CKI1_RcsC-like"/>
    <property type="match status" value="1"/>
</dbReference>
<dbReference type="SUPFAM" id="SSF55874">
    <property type="entry name" value="ATPase domain of HSP90 chaperone/DNA topoisomerase II/histidine kinase"/>
    <property type="match status" value="1"/>
</dbReference>
<dbReference type="EMBL" id="CACTIH010000023">
    <property type="protein sequence ID" value="CAA2935229.1"/>
    <property type="molecule type" value="Genomic_DNA"/>
</dbReference>
<evidence type="ECO:0000313" key="10">
    <source>
        <dbReference type="Proteomes" id="UP000594638"/>
    </source>
</evidence>
<gene>
    <name evidence="9" type="ORF">OLEA9_A019755</name>
</gene>
<keyword evidence="9" id="KW-0808">Transferase</keyword>
<evidence type="ECO:0000256" key="2">
    <source>
        <dbReference type="ARBA" id="ARBA00012438"/>
    </source>
</evidence>
<dbReference type="Proteomes" id="UP000594638">
    <property type="component" value="Unassembled WGS sequence"/>
</dbReference>
<dbReference type="Pfam" id="PF02518">
    <property type="entry name" value="HATPase_c"/>
    <property type="match status" value="1"/>
</dbReference>
<dbReference type="InterPro" id="IPR011006">
    <property type="entry name" value="CheY-like_superfamily"/>
</dbReference>
<evidence type="ECO:0000256" key="6">
    <source>
        <dbReference type="SAM" id="SignalP"/>
    </source>
</evidence>
<dbReference type="PROSITE" id="PS50110">
    <property type="entry name" value="RESPONSE_REGULATORY"/>
    <property type="match status" value="1"/>
</dbReference>
<keyword evidence="5" id="KW-0812">Transmembrane</keyword>
<dbReference type="EC" id="2.7.13.3" evidence="2"/>
<dbReference type="Gene3D" id="1.10.287.130">
    <property type="match status" value="1"/>
</dbReference>
<evidence type="ECO:0000256" key="4">
    <source>
        <dbReference type="PROSITE-ProRule" id="PRU00169"/>
    </source>
</evidence>
<feature type="chain" id="PRO_5035820455" description="histidine kinase" evidence="6">
    <location>
        <begin position="22"/>
        <end position="1006"/>
    </location>
</feature>
<accession>A0A8S0PB10</accession>
<dbReference type="Gene3D" id="3.30.565.10">
    <property type="entry name" value="Histidine kinase-like ATPase, C-terminal domain"/>
    <property type="match status" value="1"/>
</dbReference>
<reference evidence="9 10" key="1">
    <citation type="submission" date="2019-12" db="EMBL/GenBank/DDBJ databases">
        <authorList>
            <person name="Alioto T."/>
            <person name="Alioto T."/>
            <person name="Gomez Garrido J."/>
        </authorList>
    </citation>
    <scope>NUCLEOTIDE SEQUENCE [LARGE SCALE GENOMIC DNA]</scope>
</reference>
<evidence type="ECO:0000259" key="8">
    <source>
        <dbReference type="PROSITE" id="PS50110"/>
    </source>
</evidence>
<dbReference type="OrthoDB" id="60033at2759"/>
<dbReference type="PANTHER" id="PTHR43719">
    <property type="entry name" value="TWO-COMPONENT HISTIDINE KINASE"/>
    <property type="match status" value="1"/>
</dbReference>
<feature type="transmembrane region" description="Helical" evidence="5">
    <location>
        <begin position="327"/>
        <end position="349"/>
    </location>
</feature>
<dbReference type="SMART" id="SM00387">
    <property type="entry name" value="HATPase_c"/>
    <property type="match status" value="1"/>
</dbReference>
<dbReference type="InterPro" id="IPR001789">
    <property type="entry name" value="Sig_transdc_resp-reg_receiver"/>
</dbReference>
<name>A0A8S0PB10_OLEEU</name>
<dbReference type="Gene3D" id="3.40.50.2300">
    <property type="match status" value="1"/>
</dbReference>
<keyword evidence="6" id="KW-0732">Signal</keyword>
<feature type="domain" description="Response regulatory" evidence="8">
    <location>
        <begin position="881"/>
        <end position="1003"/>
    </location>
</feature>
<keyword evidence="10" id="KW-1185">Reference proteome</keyword>
<dbReference type="AlphaFoldDB" id="A0A8S0PB10"/>
<dbReference type="PANTHER" id="PTHR43719:SF75">
    <property type="entry name" value="HISTIDINE KINASE CKI1"/>
    <property type="match status" value="1"/>
</dbReference>
<comment type="caution">
    <text evidence="9">The sequence shown here is derived from an EMBL/GenBank/DDBJ whole genome shotgun (WGS) entry which is preliminary data.</text>
</comment>
<dbReference type="PRINTS" id="PR00344">
    <property type="entry name" value="BCTRLSENSOR"/>
</dbReference>
<keyword evidence="5" id="KW-1133">Transmembrane helix</keyword>
<dbReference type="SMART" id="SM00448">
    <property type="entry name" value="REC"/>
    <property type="match status" value="1"/>
</dbReference>
<dbReference type="SUPFAM" id="SSF47384">
    <property type="entry name" value="Homodimeric domain of signal transducing histidine kinase"/>
    <property type="match status" value="1"/>
</dbReference>
<protein>
    <recommendedName>
        <fullName evidence="2">histidine kinase</fullName>
        <ecNumber evidence="2">2.7.13.3</ecNumber>
    </recommendedName>
</protein>
<feature type="domain" description="Histidine kinase" evidence="7">
    <location>
        <begin position="387"/>
        <end position="625"/>
    </location>
</feature>
<dbReference type="InterPro" id="IPR036097">
    <property type="entry name" value="HisK_dim/P_sf"/>
</dbReference>
<evidence type="ECO:0000256" key="5">
    <source>
        <dbReference type="SAM" id="Phobius"/>
    </source>
</evidence>
<dbReference type="Gramene" id="OE9A019755T1">
    <property type="protein sequence ID" value="OE9A019755C1"/>
    <property type="gene ID" value="OE9A019755"/>
</dbReference>
<evidence type="ECO:0000259" key="7">
    <source>
        <dbReference type="PROSITE" id="PS50109"/>
    </source>
</evidence>
<proteinExistence type="predicted"/>
<feature type="signal peptide" evidence="6">
    <location>
        <begin position="1"/>
        <end position="21"/>
    </location>
</feature>
<dbReference type="InterPro" id="IPR036890">
    <property type="entry name" value="HATPase_C_sf"/>
</dbReference>
<dbReference type="PROSITE" id="PS50109">
    <property type="entry name" value="HIS_KIN"/>
    <property type="match status" value="1"/>
</dbReference>
<dbReference type="InterPro" id="IPR003594">
    <property type="entry name" value="HATPase_dom"/>
</dbReference>
<keyword evidence="5" id="KW-0472">Membrane</keyword>
<evidence type="ECO:0000313" key="9">
    <source>
        <dbReference type="EMBL" id="CAA2935229.1"/>
    </source>
</evidence>
<keyword evidence="9" id="KW-0418">Kinase</keyword>
<comment type="catalytic activity">
    <reaction evidence="1">
        <text>ATP + protein L-histidine = ADP + protein N-phospho-L-histidine.</text>
        <dbReference type="EC" id="2.7.13.3"/>
    </reaction>
</comment>
<keyword evidence="3 4" id="KW-0597">Phosphoprotein</keyword>
<dbReference type="InterPro" id="IPR004358">
    <property type="entry name" value="Sig_transdc_His_kin-like_C"/>
</dbReference>
<evidence type="ECO:0000256" key="1">
    <source>
        <dbReference type="ARBA" id="ARBA00000085"/>
    </source>
</evidence>
<dbReference type="InterPro" id="IPR050956">
    <property type="entry name" value="2C_system_His_kinase"/>
</dbReference>
<dbReference type="SUPFAM" id="SSF52172">
    <property type="entry name" value="CheY-like"/>
    <property type="match status" value="1"/>
</dbReference>
<dbReference type="InterPro" id="IPR005467">
    <property type="entry name" value="His_kinase_dom"/>
</dbReference>